<organism evidence="2 3">
    <name type="scientific">Marchantia polymorpha</name>
    <name type="common">Common liverwort</name>
    <name type="synonym">Marchantia aquatica</name>
    <dbReference type="NCBI Taxonomy" id="3197"/>
    <lineage>
        <taxon>Eukaryota</taxon>
        <taxon>Viridiplantae</taxon>
        <taxon>Streptophyta</taxon>
        <taxon>Embryophyta</taxon>
        <taxon>Marchantiophyta</taxon>
        <taxon>Marchantiopsida</taxon>
        <taxon>Marchantiidae</taxon>
        <taxon>Marchantiales</taxon>
        <taxon>Marchantiaceae</taxon>
        <taxon>Marchantia</taxon>
    </lineage>
</organism>
<evidence type="ECO:0000256" key="1">
    <source>
        <dbReference type="SAM" id="SignalP"/>
    </source>
</evidence>
<feature type="chain" id="PRO_5015362187" description="Apple domain-containing protein" evidence="1">
    <location>
        <begin position="25"/>
        <end position="110"/>
    </location>
</feature>
<evidence type="ECO:0008006" key="4">
    <source>
        <dbReference type="Google" id="ProtNLM"/>
    </source>
</evidence>
<dbReference type="Gene3D" id="3.50.4.10">
    <property type="entry name" value="Hepatocyte Growth Factor"/>
    <property type="match status" value="1"/>
</dbReference>
<gene>
    <name evidence="2" type="ORF">MARPO_0274s0005</name>
</gene>
<feature type="signal peptide" evidence="1">
    <location>
        <begin position="1"/>
        <end position="24"/>
    </location>
</feature>
<sequence>MARASMAVTLFTLLLLSESYSSRAGSCEQCVVYPYKDSYGHDLISSIDTLPAECADLCYITSSCVGFVMSASRDCWLKHTFQTADNLTDNGQKISVRAAGSTNCQGLFTI</sequence>
<proteinExistence type="predicted"/>
<name>A0A2R6VZ66_MARPO</name>
<keyword evidence="1" id="KW-0732">Signal</keyword>
<keyword evidence="3" id="KW-1185">Reference proteome</keyword>
<accession>A0A2R6VZ66</accession>
<dbReference type="AlphaFoldDB" id="A0A2R6VZ66"/>
<evidence type="ECO:0000313" key="2">
    <source>
        <dbReference type="EMBL" id="PTQ26905.1"/>
    </source>
</evidence>
<evidence type="ECO:0000313" key="3">
    <source>
        <dbReference type="Proteomes" id="UP000244005"/>
    </source>
</evidence>
<reference evidence="3" key="1">
    <citation type="journal article" date="2017" name="Cell">
        <title>Insights into land plant evolution garnered from the Marchantia polymorpha genome.</title>
        <authorList>
            <person name="Bowman J.L."/>
            <person name="Kohchi T."/>
            <person name="Yamato K.T."/>
            <person name="Jenkins J."/>
            <person name="Shu S."/>
            <person name="Ishizaki K."/>
            <person name="Yamaoka S."/>
            <person name="Nishihama R."/>
            <person name="Nakamura Y."/>
            <person name="Berger F."/>
            <person name="Adam C."/>
            <person name="Aki S.S."/>
            <person name="Althoff F."/>
            <person name="Araki T."/>
            <person name="Arteaga-Vazquez M.A."/>
            <person name="Balasubrmanian S."/>
            <person name="Barry K."/>
            <person name="Bauer D."/>
            <person name="Boehm C.R."/>
            <person name="Briginshaw L."/>
            <person name="Caballero-Perez J."/>
            <person name="Catarino B."/>
            <person name="Chen F."/>
            <person name="Chiyoda S."/>
            <person name="Chovatia M."/>
            <person name="Davies K.M."/>
            <person name="Delmans M."/>
            <person name="Demura T."/>
            <person name="Dierschke T."/>
            <person name="Dolan L."/>
            <person name="Dorantes-Acosta A.E."/>
            <person name="Eklund D.M."/>
            <person name="Florent S.N."/>
            <person name="Flores-Sandoval E."/>
            <person name="Fujiyama A."/>
            <person name="Fukuzawa H."/>
            <person name="Galik B."/>
            <person name="Grimanelli D."/>
            <person name="Grimwood J."/>
            <person name="Grossniklaus U."/>
            <person name="Hamada T."/>
            <person name="Haseloff J."/>
            <person name="Hetherington A.J."/>
            <person name="Higo A."/>
            <person name="Hirakawa Y."/>
            <person name="Hundley H.N."/>
            <person name="Ikeda Y."/>
            <person name="Inoue K."/>
            <person name="Inoue S.I."/>
            <person name="Ishida S."/>
            <person name="Jia Q."/>
            <person name="Kakita M."/>
            <person name="Kanazawa T."/>
            <person name="Kawai Y."/>
            <person name="Kawashima T."/>
            <person name="Kennedy M."/>
            <person name="Kinose K."/>
            <person name="Kinoshita T."/>
            <person name="Kohara Y."/>
            <person name="Koide E."/>
            <person name="Komatsu K."/>
            <person name="Kopischke S."/>
            <person name="Kubo M."/>
            <person name="Kyozuka J."/>
            <person name="Lagercrantz U."/>
            <person name="Lin S.S."/>
            <person name="Lindquist E."/>
            <person name="Lipzen A.M."/>
            <person name="Lu C.W."/>
            <person name="De Luna E."/>
            <person name="Martienssen R.A."/>
            <person name="Minamino N."/>
            <person name="Mizutani M."/>
            <person name="Mizutani M."/>
            <person name="Mochizuki N."/>
            <person name="Monte I."/>
            <person name="Mosher R."/>
            <person name="Nagasaki H."/>
            <person name="Nakagami H."/>
            <person name="Naramoto S."/>
            <person name="Nishitani K."/>
            <person name="Ohtani M."/>
            <person name="Okamoto T."/>
            <person name="Okumura M."/>
            <person name="Phillips J."/>
            <person name="Pollak B."/>
            <person name="Reinders A."/>
            <person name="Rovekamp M."/>
            <person name="Sano R."/>
            <person name="Sawa S."/>
            <person name="Schmid M.W."/>
            <person name="Shirakawa M."/>
            <person name="Solano R."/>
            <person name="Spunde A."/>
            <person name="Suetsugu N."/>
            <person name="Sugano S."/>
            <person name="Sugiyama A."/>
            <person name="Sun R."/>
            <person name="Suzuki Y."/>
            <person name="Takenaka M."/>
            <person name="Takezawa D."/>
            <person name="Tomogane H."/>
            <person name="Tsuzuki M."/>
            <person name="Ueda T."/>
            <person name="Umeda M."/>
            <person name="Ward J.M."/>
            <person name="Watanabe Y."/>
            <person name="Yazaki K."/>
            <person name="Yokoyama R."/>
            <person name="Yoshitake Y."/>
            <person name="Yotsui I."/>
            <person name="Zachgo S."/>
            <person name="Schmutz J."/>
        </authorList>
    </citation>
    <scope>NUCLEOTIDE SEQUENCE [LARGE SCALE GENOMIC DNA]</scope>
    <source>
        <strain evidence="3">Tak-1</strain>
    </source>
</reference>
<dbReference type="Gramene" id="Mp5g12160.1">
    <property type="protein sequence ID" value="Mp5g12160.1.cds"/>
    <property type="gene ID" value="Mp5g12160"/>
</dbReference>
<protein>
    <recommendedName>
        <fullName evidence="4">Apple domain-containing protein</fullName>
    </recommendedName>
</protein>
<dbReference type="Proteomes" id="UP000244005">
    <property type="component" value="Unassembled WGS sequence"/>
</dbReference>
<dbReference type="OrthoDB" id="10420139at2759"/>
<dbReference type="EMBL" id="KZ772966">
    <property type="protein sequence ID" value="PTQ26905.1"/>
    <property type="molecule type" value="Genomic_DNA"/>
</dbReference>